<keyword evidence="1 10" id="KW-0963">Cytoplasm</keyword>
<dbReference type="GO" id="GO:0051301">
    <property type="term" value="P:cell division"/>
    <property type="evidence" value="ECO:0007669"/>
    <property type="project" value="UniProtKB-KW"/>
</dbReference>
<dbReference type="UniPathway" id="UPA00219"/>
<keyword evidence="5 10" id="KW-0067">ATP-binding</keyword>
<protein>
    <recommendedName>
        <fullName evidence="10 11">UDP-N-acetylmuramoyl-tripeptide--D-alanyl-D-alanine ligase</fullName>
        <ecNumber evidence="10 11">6.3.2.10</ecNumber>
    </recommendedName>
    <alternativeName>
        <fullName evidence="10">D-alanyl-D-alanine-adding enzyme</fullName>
    </alternativeName>
</protein>
<evidence type="ECO:0000256" key="3">
    <source>
        <dbReference type="ARBA" id="ARBA00022618"/>
    </source>
</evidence>
<evidence type="ECO:0000259" key="14">
    <source>
        <dbReference type="Pfam" id="PF08245"/>
    </source>
</evidence>
<feature type="domain" description="Mur ligase N-terminal catalytic" evidence="12">
    <location>
        <begin position="42"/>
        <end position="113"/>
    </location>
</feature>
<evidence type="ECO:0000313" key="15">
    <source>
        <dbReference type="EMBL" id="SEV90337.1"/>
    </source>
</evidence>
<evidence type="ECO:0000259" key="13">
    <source>
        <dbReference type="Pfam" id="PF02875"/>
    </source>
</evidence>
<evidence type="ECO:0000256" key="6">
    <source>
        <dbReference type="ARBA" id="ARBA00022960"/>
    </source>
</evidence>
<dbReference type="InterPro" id="IPR035911">
    <property type="entry name" value="MurE/MurF_N"/>
</dbReference>
<comment type="similarity">
    <text evidence="10">Belongs to the MurCDEF family. MurF subfamily.</text>
</comment>
<dbReference type="GO" id="GO:0005524">
    <property type="term" value="F:ATP binding"/>
    <property type="evidence" value="ECO:0007669"/>
    <property type="project" value="UniProtKB-UniRule"/>
</dbReference>
<dbReference type="GO" id="GO:0005737">
    <property type="term" value="C:cytoplasm"/>
    <property type="evidence" value="ECO:0007669"/>
    <property type="project" value="UniProtKB-SubCell"/>
</dbReference>
<evidence type="ECO:0000256" key="1">
    <source>
        <dbReference type="ARBA" id="ARBA00022490"/>
    </source>
</evidence>
<dbReference type="Gene3D" id="3.40.1190.10">
    <property type="entry name" value="Mur-like, catalytic domain"/>
    <property type="match status" value="1"/>
</dbReference>
<proteinExistence type="inferred from homology"/>
<dbReference type="EMBL" id="FOJI01000002">
    <property type="protein sequence ID" value="SEV90337.1"/>
    <property type="molecule type" value="Genomic_DNA"/>
</dbReference>
<dbReference type="GO" id="GO:0009252">
    <property type="term" value="P:peptidoglycan biosynthetic process"/>
    <property type="evidence" value="ECO:0007669"/>
    <property type="project" value="UniProtKB-UniRule"/>
</dbReference>
<dbReference type="InterPro" id="IPR036615">
    <property type="entry name" value="Mur_ligase_C_dom_sf"/>
</dbReference>
<sequence>MKGMTLAAIAKACNGIYYGLEENKDVTEEDKDITEDDKEVTVSGVIIDSRKVEKDSLFIAIKGERSDGHDYIESVYEKGALCCITEKELADKNHPYIKVESSLQAIKDIAQYYRSVLDVKVIGITGSVGKTSTKETIAAVISKKYRVLKTLGNFNNEIGLPLTIFRLTQDDEVAVLEMGISDFGEMTRLTKIAKPDICVITNIGLCHLENLKSRDGILKAKTEIFKSMAADGSVILNGDDDKLVTIHSVNGKTPYFFGIDNQCDYFADGIENLGLDGMKATIHCGEEEAFDVVIPIPGHHMVYNALAATVVGKVLGLSKEEIKAGIESLESLSGRNHIIKKNGYTIIDDCYNANPVSMKASIDVINTAIGRKVCILGDMFELGIDERKLHYEVGEYLASKEINILITVGSLAKEISNAVENSNQASNRSNLGHVLHFDTRDELLLQLKNIIHTGDTILVKASHGMEFSKVVEYLAI</sequence>
<dbReference type="GO" id="GO:0071555">
    <property type="term" value="P:cell wall organization"/>
    <property type="evidence" value="ECO:0007669"/>
    <property type="project" value="UniProtKB-KW"/>
</dbReference>
<dbReference type="RefSeq" id="WP_092450295.1">
    <property type="nucleotide sequence ID" value="NZ_FOJI01000002.1"/>
</dbReference>
<dbReference type="PANTHER" id="PTHR43024">
    <property type="entry name" value="UDP-N-ACETYLMURAMOYL-TRIPEPTIDE--D-ALANYL-D-ALANINE LIGASE"/>
    <property type="match status" value="1"/>
</dbReference>
<comment type="subcellular location">
    <subcellularLocation>
        <location evidence="10 11">Cytoplasm</location>
    </subcellularLocation>
</comment>
<evidence type="ECO:0000259" key="12">
    <source>
        <dbReference type="Pfam" id="PF01225"/>
    </source>
</evidence>
<gene>
    <name evidence="10" type="primary">murF</name>
    <name evidence="15" type="ORF">SAMN05421659_10229</name>
</gene>
<keyword evidence="6 10" id="KW-0133">Cell shape</keyword>
<reference evidence="15 16" key="1">
    <citation type="submission" date="2016-10" db="EMBL/GenBank/DDBJ databases">
        <authorList>
            <person name="de Groot N.N."/>
        </authorList>
    </citation>
    <scope>NUCLEOTIDE SEQUENCE [LARGE SCALE GENOMIC DNA]</scope>
    <source>
        <strain evidence="15 16">DSM 9179</strain>
    </source>
</reference>
<keyword evidence="7 10" id="KW-0573">Peptidoglycan synthesis</keyword>
<keyword evidence="2 10" id="KW-0436">Ligase</keyword>
<dbReference type="Gene3D" id="3.40.1390.10">
    <property type="entry name" value="MurE/MurF, N-terminal domain"/>
    <property type="match status" value="1"/>
</dbReference>
<feature type="binding site" evidence="10">
    <location>
        <begin position="126"/>
        <end position="132"/>
    </location>
    <ligand>
        <name>ATP</name>
        <dbReference type="ChEBI" id="CHEBI:30616"/>
    </ligand>
</feature>
<keyword evidence="4 10" id="KW-0547">Nucleotide-binding</keyword>
<dbReference type="Pfam" id="PF08245">
    <property type="entry name" value="Mur_ligase_M"/>
    <property type="match status" value="1"/>
</dbReference>
<feature type="domain" description="Mur ligase C-terminal" evidence="13">
    <location>
        <begin position="334"/>
        <end position="462"/>
    </location>
</feature>
<dbReference type="InterPro" id="IPR004101">
    <property type="entry name" value="Mur_ligase_C"/>
</dbReference>
<organism evidence="15 16">
    <name type="scientific">[Clostridium] fimetarium</name>
    <dbReference type="NCBI Taxonomy" id="99656"/>
    <lineage>
        <taxon>Bacteria</taxon>
        <taxon>Bacillati</taxon>
        <taxon>Bacillota</taxon>
        <taxon>Clostridia</taxon>
        <taxon>Lachnospirales</taxon>
        <taxon>Lachnospiraceae</taxon>
    </lineage>
</organism>
<dbReference type="Proteomes" id="UP000199701">
    <property type="component" value="Unassembled WGS sequence"/>
</dbReference>
<dbReference type="PANTHER" id="PTHR43024:SF1">
    <property type="entry name" value="UDP-N-ACETYLMURAMOYL-TRIPEPTIDE--D-ALANYL-D-ALANINE LIGASE"/>
    <property type="match status" value="1"/>
</dbReference>
<dbReference type="EC" id="6.3.2.10" evidence="10 11"/>
<keyword evidence="8 10" id="KW-0131">Cell cycle</keyword>
<dbReference type="InterPro" id="IPR051046">
    <property type="entry name" value="MurCDEF_CellWall_CoF430Synth"/>
</dbReference>
<keyword evidence="3 10" id="KW-0132">Cell division</keyword>
<dbReference type="SUPFAM" id="SSF53623">
    <property type="entry name" value="MurD-like peptide ligases, catalytic domain"/>
    <property type="match status" value="1"/>
</dbReference>
<keyword evidence="16" id="KW-1185">Reference proteome</keyword>
<evidence type="ECO:0000256" key="2">
    <source>
        <dbReference type="ARBA" id="ARBA00022598"/>
    </source>
</evidence>
<evidence type="ECO:0000256" key="8">
    <source>
        <dbReference type="ARBA" id="ARBA00023306"/>
    </source>
</evidence>
<evidence type="ECO:0000256" key="10">
    <source>
        <dbReference type="HAMAP-Rule" id="MF_02019"/>
    </source>
</evidence>
<dbReference type="NCBIfam" id="TIGR01143">
    <property type="entry name" value="murF"/>
    <property type="match status" value="1"/>
</dbReference>
<evidence type="ECO:0000256" key="9">
    <source>
        <dbReference type="ARBA" id="ARBA00023316"/>
    </source>
</evidence>
<dbReference type="OrthoDB" id="9801978at2"/>
<dbReference type="SUPFAM" id="SSF63418">
    <property type="entry name" value="MurE/MurF N-terminal domain"/>
    <property type="match status" value="1"/>
</dbReference>
<dbReference type="InterPro" id="IPR013221">
    <property type="entry name" value="Mur_ligase_cen"/>
</dbReference>
<dbReference type="HAMAP" id="MF_02019">
    <property type="entry name" value="MurF"/>
    <property type="match status" value="1"/>
</dbReference>
<dbReference type="InterPro" id="IPR000713">
    <property type="entry name" value="Mur_ligase_N"/>
</dbReference>
<dbReference type="SUPFAM" id="SSF53244">
    <property type="entry name" value="MurD-like peptide ligases, peptide-binding domain"/>
    <property type="match status" value="1"/>
</dbReference>
<dbReference type="GO" id="GO:0008766">
    <property type="term" value="F:UDP-N-acetylmuramoylalanyl-D-glutamyl-2,6-diaminopimelate-D-alanyl-D-alanine ligase activity"/>
    <property type="evidence" value="ECO:0007669"/>
    <property type="project" value="RHEA"/>
</dbReference>
<accession>A0A1I0MQT1</accession>
<evidence type="ECO:0000256" key="5">
    <source>
        <dbReference type="ARBA" id="ARBA00022840"/>
    </source>
</evidence>
<evidence type="ECO:0000313" key="16">
    <source>
        <dbReference type="Proteomes" id="UP000199701"/>
    </source>
</evidence>
<dbReference type="AlphaFoldDB" id="A0A1I0MQT1"/>
<dbReference type="STRING" id="99656.SAMN05421659_10229"/>
<name>A0A1I0MQT1_9FIRM</name>
<feature type="domain" description="Mur ligase central" evidence="14">
    <location>
        <begin position="124"/>
        <end position="311"/>
    </location>
</feature>
<keyword evidence="9 10" id="KW-0961">Cell wall biogenesis/degradation</keyword>
<comment type="function">
    <text evidence="10 11">Involved in cell wall formation. Catalyzes the final step in the synthesis of UDP-N-acetylmuramoyl-pentapeptide, the precursor of murein.</text>
</comment>
<comment type="pathway">
    <text evidence="10 11">Cell wall biogenesis; peptidoglycan biosynthesis.</text>
</comment>
<dbReference type="GO" id="GO:0008360">
    <property type="term" value="P:regulation of cell shape"/>
    <property type="evidence" value="ECO:0007669"/>
    <property type="project" value="UniProtKB-KW"/>
</dbReference>
<dbReference type="Gene3D" id="3.90.190.20">
    <property type="entry name" value="Mur ligase, C-terminal domain"/>
    <property type="match status" value="1"/>
</dbReference>
<evidence type="ECO:0000256" key="4">
    <source>
        <dbReference type="ARBA" id="ARBA00022741"/>
    </source>
</evidence>
<dbReference type="InterPro" id="IPR036565">
    <property type="entry name" value="Mur-like_cat_sf"/>
</dbReference>
<dbReference type="Pfam" id="PF02875">
    <property type="entry name" value="Mur_ligase_C"/>
    <property type="match status" value="1"/>
</dbReference>
<comment type="catalytic activity">
    <reaction evidence="10 11">
        <text>D-alanyl-D-alanine + UDP-N-acetyl-alpha-D-muramoyl-L-alanyl-gamma-D-glutamyl-meso-2,6-diaminopimelate + ATP = UDP-N-acetyl-alpha-D-muramoyl-L-alanyl-gamma-D-glutamyl-meso-2,6-diaminopimeloyl-D-alanyl-D-alanine + ADP + phosphate + H(+)</text>
        <dbReference type="Rhea" id="RHEA:28374"/>
        <dbReference type="ChEBI" id="CHEBI:15378"/>
        <dbReference type="ChEBI" id="CHEBI:30616"/>
        <dbReference type="ChEBI" id="CHEBI:43474"/>
        <dbReference type="ChEBI" id="CHEBI:57822"/>
        <dbReference type="ChEBI" id="CHEBI:61386"/>
        <dbReference type="ChEBI" id="CHEBI:83905"/>
        <dbReference type="ChEBI" id="CHEBI:456216"/>
        <dbReference type="EC" id="6.3.2.10"/>
    </reaction>
</comment>
<dbReference type="GO" id="GO:0047480">
    <property type="term" value="F:UDP-N-acetylmuramoyl-tripeptide-D-alanyl-D-alanine ligase activity"/>
    <property type="evidence" value="ECO:0007669"/>
    <property type="project" value="UniProtKB-UniRule"/>
</dbReference>
<evidence type="ECO:0000256" key="7">
    <source>
        <dbReference type="ARBA" id="ARBA00022984"/>
    </source>
</evidence>
<dbReference type="Pfam" id="PF01225">
    <property type="entry name" value="Mur_ligase"/>
    <property type="match status" value="1"/>
</dbReference>
<dbReference type="InterPro" id="IPR005863">
    <property type="entry name" value="UDP-N-AcMur_synth"/>
</dbReference>
<evidence type="ECO:0000256" key="11">
    <source>
        <dbReference type="RuleBase" id="RU004136"/>
    </source>
</evidence>